<accession>A0A518CWS8</accession>
<dbReference type="PANTHER" id="PTHR43335:SF2">
    <property type="entry name" value="ABC TRANSPORTER, ATP-BINDING PROTEIN"/>
    <property type="match status" value="1"/>
</dbReference>
<reference evidence="6 7" key="1">
    <citation type="submission" date="2019-02" db="EMBL/GenBank/DDBJ databases">
        <title>Deep-cultivation of Planctomycetes and their phenomic and genomic characterization uncovers novel biology.</title>
        <authorList>
            <person name="Wiegand S."/>
            <person name="Jogler M."/>
            <person name="Boedeker C."/>
            <person name="Pinto D."/>
            <person name="Vollmers J."/>
            <person name="Rivas-Marin E."/>
            <person name="Kohn T."/>
            <person name="Peeters S.H."/>
            <person name="Heuer A."/>
            <person name="Rast P."/>
            <person name="Oberbeckmann S."/>
            <person name="Bunk B."/>
            <person name="Jeske O."/>
            <person name="Meyerdierks A."/>
            <person name="Storesund J.E."/>
            <person name="Kallscheuer N."/>
            <person name="Luecker S."/>
            <person name="Lage O.M."/>
            <person name="Pohl T."/>
            <person name="Merkel B.J."/>
            <person name="Hornburger P."/>
            <person name="Mueller R.-W."/>
            <person name="Bruemmer F."/>
            <person name="Labrenz M."/>
            <person name="Spormann A.M."/>
            <person name="Op den Camp H."/>
            <person name="Overmann J."/>
            <person name="Amann R."/>
            <person name="Jetten M.S.M."/>
            <person name="Mascher T."/>
            <person name="Medema M.H."/>
            <person name="Devos D.P."/>
            <person name="Kaster A.-K."/>
            <person name="Ovreas L."/>
            <person name="Rohde M."/>
            <person name="Galperin M.Y."/>
            <person name="Jogler C."/>
        </authorList>
    </citation>
    <scope>NUCLEOTIDE SEQUENCE [LARGE SCALE GENOMIC DNA]</scope>
    <source>
        <strain evidence="6 7">Pla163</strain>
    </source>
</reference>
<dbReference type="PROSITE" id="PS00211">
    <property type="entry name" value="ABC_TRANSPORTER_1"/>
    <property type="match status" value="1"/>
</dbReference>
<keyword evidence="2" id="KW-0813">Transport</keyword>
<evidence type="ECO:0000313" key="6">
    <source>
        <dbReference type="EMBL" id="QDU83648.1"/>
    </source>
</evidence>
<dbReference type="AlphaFoldDB" id="A0A518CWS8"/>
<evidence type="ECO:0000256" key="4">
    <source>
        <dbReference type="ARBA" id="ARBA00022840"/>
    </source>
</evidence>
<dbReference type="InterPro" id="IPR003593">
    <property type="entry name" value="AAA+_ATPase"/>
</dbReference>
<evidence type="ECO:0000256" key="3">
    <source>
        <dbReference type="ARBA" id="ARBA00022741"/>
    </source>
</evidence>
<dbReference type="PANTHER" id="PTHR43335">
    <property type="entry name" value="ABC TRANSPORTER, ATP-BINDING PROTEIN"/>
    <property type="match status" value="1"/>
</dbReference>
<dbReference type="Pfam" id="PF00005">
    <property type="entry name" value="ABC_tran"/>
    <property type="match status" value="1"/>
</dbReference>
<dbReference type="Gene3D" id="3.40.50.300">
    <property type="entry name" value="P-loop containing nucleotide triphosphate hydrolases"/>
    <property type="match status" value="1"/>
</dbReference>
<dbReference type="InterPro" id="IPR027417">
    <property type="entry name" value="P-loop_NTPase"/>
</dbReference>
<dbReference type="SMART" id="SM00382">
    <property type="entry name" value="AAA"/>
    <property type="match status" value="1"/>
</dbReference>
<protein>
    <submittedName>
        <fullName evidence="6">Putative ABC transporter ATP-binding protein YxlF</fullName>
        <ecNumber evidence="6">3.6.3.-</ecNumber>
    </submittedName>
</protein>
<dbReference type="RefSeq" id="WP_145183723.1">
    <property type="nucleotide sequence ID" value="NZ_CP036290.1"/>
</dbReference>
<evidence type="ECO:0000313" key="7">
    <source>
        <dbReference type="Proteomes" id="UP000319342"/>
    </source>
</evidence>
<feature type="domain" description="ABC transporter" evidence="5">
    <location>
        <begin position="14"/>
        <end position="248"/>
    </location>
</feature>
<gene>
    <name evidence="6" type="primary">yxlF_3</name>
    <name evidence="6" type="ORF">Pla163_07470</name>
</gene>
<proteinExistence type="inferred from homology"/>
<keyword evidence="7" id="KW-1185">Reference proteome</keyword>
<evidence type="ECO:0000259" key="5">
    <source>
        <dbReference type="PROSITE" id="PS50893"/>
    </source>
</evidence>
<dbReference type="SUPFAM" id="SSF52540">
    <property type="entry name" value="P-loop containing nucleoside triphosphate hydrolases"/>
    <property type="match status" value="1"/>
</dbReference>
<comment type="similarity">
    <text evidence="1">Belongs to the ABC transporter superfamily.</text>
</comment>
<organism evidence="6 7">
    <name type="scientific">Rohdeia mirabilis</name>
    <dbReference type="NCBI Taxonomy" id="2528008"/>
    <lineage>
        <taxon>Bacteria</taxon>
        <taxon>Pseudomonadati</taxon>
        <taxon>Planctomycetota</taxon>
        <taxon>Planctomycetia</taxon>
        <taxon>Planctomycetia incertae sedis</taxon>
        <taxon>Rohdeia</taxon>
    </lineage>
</organism>
<dbReference type="GO" id="GO:0005524">
    <property type="term" value="F:ATP binding"/>
    <property type="evidence" value="ECO:0007669"/>
    <property type="project" value="UniProtKB-KW"/>
</dbReference>
<dbReference type="EC" id="3.6.3.-" evidence="6"/>
<name>A0A518CWS8_9BACT</name>
<evidence type="ECO:0000256" key="2">
    <source>
        <dbReference type="ARBA" id="ARBA00022448"/>
    </source>
</evidence>
<keyword evidence="3" id="KW-0547">Nucleotide-binding</keyword>
<dbReference type="OrthoDB" id="9804819at2"/>
<dbReference type="GO" id="GO:0016887">
    <property type="term" value="F:ATP hydrolysis activity"/>
    <property type="evidence" value="ECO:0007669"/>
    <property type="project" value="InterPro"/>
</dbReference>
<dbReference type="InterPro" id="IPR003439">
    <property type="entry name" value="ABC_transporter-like_ATP-bd"/>
</dbReference>
<dbReference type="PROSITE" id="PS50893">
    <property type="entry name" value="ABC_TRANSPORTER_2"/>
    <property type="match status" value="1"/>
</dbReference>
<dbReference type="InterPro" id="IPR017871">
    <property type="entry name" value="ABC_transporter-like_CS"/>
</dbReference>
<dbReference type="CDD" id="cd03230">
    <property type="entry name" value="ABC_DR_subfamily_A"/>
    <property type="match status" value="1"/>
</dbReference>
<evidence type="ECO:0000256" key="1">
    <source>
        <dbReference type="ARBA" id="ARBA00005417"/>
    </source>
</evidence>
<sequence>MTTTTTAPTPDLVLEVKNLRMRYRKGLFGKGFEALRGVSLAVEPGSVFGLLGPNGAGKTTMIKILLGLAGGWTGDAFLFGERAGRASSRTRVGYLPEAHRLPQYLTGRQVMQLFGGLCGRSPSWLKERIPALLDAVDMTEGADRKVREYSKGMQQRIGLAQALIHEPRLIFLDEPTDGVDPVGRAKIREIIARLRERGVTIFINSHLLMEIEQMCDRIVIIDRGQILKQGTVDDLTPDTGLVRFELESGLDRAEALVTPLVAGVETTPDGLRCRMRTEETDRVIDALRGAGISIRAVSPERQSLESSFIDLVVAENRRTSGAATQGGAA</sequence>
<keyword evidence="6" id="KW-0378">Hydrolase</keyword>
<dbReference type="EMBL" id="CP036290">
    <property type="protein sequence ID" value="QDU83648.1"/>
    <property type="molecule type" value="Genomic_DNA"/>
</dbReference>
<dbReference type="Proteomes" id="UP000319342">
    <property type="component" value="Chromosome"/>
</dbReference>
<keyword evidence="4 6" id="KW-0067">ATP-binding</keyword>